<evidence type="ECO:0000256" key="9">
    <source>
        <dbReference type="ARBA" id="ARBA00023136"/>
    </source>
</evidence>
<comment type="pathway">
    <text evidence="3">Sphingolipid metabolism.</text>
</comment>
<dbReference type="GO" id="GO:0004767">
    <property type="term" value="F:sphingomyelin phosphodiesterase activity"/>
    <property type="evidence" value="ECO:0007669"/>
    <property type="project" value="InterPro"/>
</dbReference>
<keyword evidence="13" id="KW-1185">Reference proteome</keyword>
<comment type="pathway">
    <text evidence="2">Lipid metabolism; sphingolipid metabolism.</text>
</comment>
<dbReference type="Proteomes" id="UP000729913">
    <property type="component" value="Unassembled WGS sequence"/>
</dbReference>
<evidence type="ECO:0000256" key="5">
    <source>
        <dbReference type="ARBA" id="ARBA00022723"/>
    </source>
</evidence>
<evidence type="ECO:0000256" key="7">
    <source>
        <dbReference type="ARBA" id="ARBA00022842"/>
    </source>
</evidence>
<name>A0A8J5R2N9_9HYME</name>
<evidence type="ECO:0000256" key="4">
    <source>
        <dbReference type="ARBA" id="ARBA00006335"/>
    </source>
</evidence>
<evidence type="ECO:0000256" key="1">
    <source>
        <dbReference type="ARBA" id="ARBA00004370"/>
    </source>
</evidence>
<evidence type="ECO:0000313" key="13">
    <source>
        <dbReference type="Proteomes" id="UP000729913"/>
    </source>
</evidence>
<comment type="caution">
    <text evidence="12">The sequence shown here is derived from an EMBL/GenBank/DDBJ whole genome shotgun (WGS) entry which is preliminary data.</text>
</comment>
<dbReference type="PANTHER" id="PTHR16320:SF24">
    <property type="entry name" value="PHOSPHODIESTERASE, PUTATIVE-RELATED"/>
    <property type="match status" value="1"/>
</dbReference>
<evidence type="ECO:0000259" key="11">
    <source>
        <dbReference type="Pfam" id="PF03372"/>
    </source>
</evidence>
<evidence type="ECO:0000256" key="3">
    <source>
        <dbReference type="ARBA" id="ARBA00004991"/>
    </source>
</evidence>
<keyword evidence="8" id="KW-0443">Lipid metabolism</keyword>
<protein>
    <recommendedName>
        <fullName evidence="11">Endonuclease/exonuclease/phosphatase domain-containing protein</fullName>
    </recommendedName>
</protein>
<keyword evidence="5" id="KW-0479">Metal-binding</keyword>
<keyword evidence="10" id="KW-0812">Transmembrane</keyword>
<keyword evidence="7" id="KW-0460">Magnesium</keyword>
<gene>
    <name evidence="12" type="ORF">G9C98_003095</name>
</gene>
<dbReference type="InterPro" id="IPR005135">
    <property type="entry name" value="Endo/exonuclease/phosphatase"/>
</dbReference>
<dbReference type="GO" id="GO:0046872">
    <property type="term" value="F:metal ion binding"/>
    <property type="evidence" value="ECO:0007669"/>
    <property type="project" value="UniProtKB-KW"/>
</dbReference>
<sequence length="391" mass="44703">MDHEIRFKVLTLNCWGIQYISKNKNERMNAIAEQLSSNDYDVVCLQEVWAAKDYDMMKNKVKKKLTYSHYFYSGVLGSGICVFSKYPIQDVMFYQWSLNGYVHKIHHGDWFGGKGVGLCRLRVNDANINVYVAHLHAEYDCENDEYSAHRILQAFEMAQFIRMTEQGADVTILGGDLNTGPEDLAYRIISGVASLTDSCSTHHSDKGTSECANNSYTCRKVANKLPQGKRIDHILYLGSKNFKVDVVNCHQPFPDRIPNKNFSFSDHEAVETEFKFTRGVYEVNNIDIRSTLKEASHICSEALRNVRKQRIWYIIMSIVLVIPIIYSISLDVTFQSVGAIIGLNILRLFITALICYSLFMSSIWNNVEQNALKAGCLEMEIHLNYINSKYS</sequence>
<proteinExistence type="inferred from homology"/>
<dbReference type="GO" id="GO:0016020">
    <property type="term" value="C:membrane"/>
    <property type="evidence" value="ECO:0007669"/>
    <property type="project" value="UniProtKB-SubCell"/>
</dbReference>
<dbReference type="PANTHER" id="PTHR16320">
    <property type="entry name" value="SPHINGOMYELINASE FAMILY MEMBER"/>
    <property type="match status" value="1"/>
</dbReference>
<evidence type="ECO:0000256" key="8">
    <source>
        <dbReference type="ARBA" id="ARBA00022919"/>
    </source>
</evidence>
<evidence type="ECO:0000256" key="10">
    <source>
        <dbReference type="SAM" id="Phobius"/>
    </source>
</evidence>
<comment type="subcellular location">
    <subcellularLocation>
        <location evidence="1">Membrane</location>
    </subcellularLocation>
</comment>
<feature type="transmembrane region" description="Helical" evidence="10">
    <location>
        <begin position="336"/>
        <end position="359"/>
    </location>
</feature>
<feature type="domain" description="Endonuclease/exonuclease/phosphatase" evidence="11">
    <location>
        <begin position="10"/>
        <end position="267"/>
    </location>
</feature>
<evidence type="ECO:0000313" key="12">
    <source>
        <dbReference type="EMBL" id="KAG8035969.1"/>
    </source>
</evidence>
<dbReference type="GO" id="GO:0006665">
    <property type="term" value="P:sphingolipid metabolic process"/>
    <property type="evidence" value="ECO:0007669"/>
    <property type="project" value="UniProtKB-KW"/>
</dbReference>
<comment type="similarity">
    <text evidence="4">Belongs to the neutral sphingomyelinase family.</text>
</comment>
<feature type="transmembrane region" description="Helical" evidence="10">
    <location>
        <begin position="311"/>
        <end position="330"/>
    </location>
</feature>
<organism evidence="12 13">
    <name type="scientific">Cotesia typhae</name>
    <dbReference type="NCBI Taxonomy" id="2053667"/>
    <lineage>
        <taxon>Eukaryota</taxon>
        <taxon>Metazoa</taxon>
        <taxon>Ecdysozoa</taxon>
        <taxon>Arthropoda</taxon>
        <taxon>Hexapoda</taxon>
        <taxon>Insecta</taxon>
        <taxon>Pterygota</taxon>
        <taxon>Neoptera</taxon>
        <taxon>Endopterygota</taxon>
        <taxon>Hymenoptera</taxon>
        <taxon>Apocrita</taxon>
        <taxon>Ichneumonoidea</taxon>
        <taxon>Braconidae</taxon>
        <taxon>Microgastrinae</taxon>
        <taxon>Cotesia</taxon>
    </lineage>
</organism>
<evidence type="ECO:0000256" key="2">
    <source>
        <dbReference type="ARBA" id="ARBA00004760"/>
    </source>
</evidence>
<reference evidence="12" key="1">
    <citation type="submission" date="2020-03" db="EMBL/GenBank/DDBJ databases">
        <authorList>
            <person name="Chebbi M.A."/>
            <person name="Drezen J.M."/>
        </authorList>
    </citation>
    <scope>NUCLEOTIDE SEQUENCE</scope>
    <source>
        <tissue evidence="12">Whole body</tissue>
    </source>
</reference>
<dbReference type="InterPro" id="IPR038772">
    <property type="entry name" value="Sph/SMPD2-like"/>
</dbReference>
<dbReference type="OrthoDB" id="387657at2759"/>
<keyword evidence="10" id="KW-1133">Transmembrane helix</keyword>
<keyword evidence="6" id="KW-0378">Hydrolase</keyword>
<dbReference type="Pfam" id="PF03372">
    <property type="entry name" value="Exo_endo_phos"/>
    <property type="match status" value="1"/>
</dbReference>
<evidence type="ECO:0000256" key="6">
    <source>
        <dbReference type="ARBA" id="ARBA00022801"/>
    </source>
</evidence>
<keyword evidence="8" id="KW-0746">Sphingolipid metabolism</keyword>
<dbReference type="AlphaFoldDB" id="A0A8J5R2N9"/>
<keyword evidence="9 10" id="KW-0472">Membrane</keyword>
<dbReference type="EMBL" id="JAAOIC020000052">
    <property type="protein sequence ID" value="KAG8035969.1"/>
    <property type="molecule type" value="Genomic_DNA"/>
</dbReference>
<accession>A0A8J5R2N9</accession>
<reference evidence="12" key="2">
    <citation type="submission" date="2021-04" db="EMBL/GenBank/DDBJ databases">
        <title>Genome-wide patterns of bracovirus chromosomal integration into multiple host tissues during parasitism.</title>
        <authorList>
            <person name="Chebbi M.A.C."/>
        </authorList>
    </citation>
    <scope>NUCLEOTIDE SEQUENCE</scope>
    <source>
        <tissue evidence="12">Whole body</tissue>
    </source>
</reference>